<keyword evidence="4 6" id="KW-1015">Disulfide bond</keyword>
<dbReference type="Pfam" id="PF00008">
    <property type="entry name" value="EGF"/>
    <property type="match status" value="1"/>
</dbReference>
<dbReference type="GO" id="GO:0005509">
    <property type="term" value="F:calcium ion binding"/>
    <property type="evidence" value="ECO:0007669"/>
    <property type="project" value="InterPro"/>
</dbReference>
<dbReference type="InterPro" id="IPR049883">
    <property type="entry name" value="NOTCH1_EGF-like"/>
</dbReference>
<evidence type="ECO:0000256" key="3">
    <source>
        <dbReference type="ARBA" id="ARBA00022737"/>
    </source>
</evidence>
<dbReference type="PANTHER" id="PTHR12916:SF10">
    <property type="entry name" value="NEUROGENIC LOCUS NOTCH HOMOLOG PROTEIN 2 PRECURSOR"/>
    <property type="match status" value="1"/>
</dbReference>
<dbReference type="SUPFAM" id="SSF57196">
    <property type="entry name" value="EGF/Laminin"/>
    <property type="match status" value="1"/>
</dbReference>
<keyword evidence="3" id="KW-0677">Repeat</keyword>
<evidence type="ECO:0000256" key="6">
    <source>
        <dbReference type="PROSITE-ProRule" id="PRU00076"/>
    </source>
</evidence>
<name>A0A9D4MTJ8_DREPO</name>
<dbReference type="PROSITE" id="PS00022">
    <property type="entry name" value="EGF_1"/>
    <property type="match status" value="2"/>
</dbReference>
<dbReference type="SUPFAM" id="SSF57184">
    <property type="entry name" value="Growth factor receptor domain"/>
    <property type="match status" value="1"/>
</dbReference>
<evidence type="ECO:0000313" key="9">
    <source>
        <dbReference type="Proteomes" id="UP000828390"/>
    </source>
</evidence>
<proteinExistence type="predicted"/>
<dbReference type="CDD" id="cd00054">
    <property type="entry name" value="EGF_CA"/>
    <property type="match status" value="3"/>
</dbReference>
<evidence type="ECO:0000256" key="1">
    <source>
        <dbReference type="ARBA" id="ARBA00022536"/>
    </source>
</evidence>
<dbReference type="InterPro" id="IPR000742">
    <property type="entry name" value="EGF"/>
</dbReference>
<dbReference type="FunFam" id="2.10.25.10:FF:000125">
    <property type="entry name" value="Neurogenic locus notch protein-like"/>
    <property type="match status" value="1"/>
</dbReference>
<dbReference type="FunFam" id="2.10.25.10:FF:000173">
    <property type="entry name" value="Neurogenic locus notch protein 2"/>
    <property type="match status" value="1"/>
</dbReference>
<dbReference type="PRINTS" id="PR00010">
    <property type="entry name" value="EGFBLOOD"/>
</dbReference>
<dbReference type="SMART" id="SM00179">
    <property type="entry name" value="EGF_CA"/>
    <property type="match status" value="4"/>
</dbReference>
<dbReference type="Pfam" id="PF07645">
    <property type="entry name" value="EGF_CA"/>
    <property type="match status" value="3"/>
</dbReference>
<keyword evidence="2" id="KW-0732">Signal</keyword>
<comment type="caution">
    <text evidence="6">Lacks conserved residue(s) required for the propagation of feature annotation.</text>
</comment>
<dbReference type="Proteomes" id="UP000828390">
    <property type="component" value="Unassembled WGS sequence"/>
</dbReference>
<dbReference type="PANTHER" id="PTHR12916">
    <property type="entry name" value="CYTOCHROME C OXIDASE POLYPEPTIDE VIC-2"/>
    <property type="match status" value="1"/>
</dbReference>
<dbReference type="PROSITE" id="PS01187">
    <property type="entry name" value="EGF_CA"/>
    <property type="match status" value="2"/>
</dbReference>
<accession>A0A9D4MTJ8</accession>
<feature type="disulfide bond" evidence="6">
    <location>
        <begin position="141"/>
        <end position="150"/>
    </location>
</feature>
<keyword evidence="5" id="KW-0325">Glycoprotein</keyword>
<evidence type="ECO:0000256" key="4">
    <source>
        <dbReference type="ARBA" id="ARBA00023157"/>
    </source>
</evidence>
<dbReference type="Gene3D" id="2.10.25.10">
    <property type="entry name" value="Laminin"/>
    <property type="match status" value="4"/>
</dbReference>
<keyword evidence="9" id="KW-1185">Reference proteome</keyword>
<dbReference type="InterPro" id="IPR000152">
    <property type="entry name" value="EGF-type_Asp/Asn_hydroxyl_site"/>
</dbReference>
<dbReference type="InterPro" id="IPR009030">
    <property type="entry name" value="Growth_fac_rcpt_cys_sf"/>
</dbReference>
<dbReference type="FunFam" id="2.10.25.10:FF:000151">
    <property type="entry name" value="FAT atypical cadherin 4"/>
    <property type="match status" value="1"/>
</dbReference>
<gene>
    <name evidence="8" type="ORF">DPMN_005472</name>
</gene>
<protein>
    <recommendedName>
        <fullName evidence="7">EGF-like domain-containing protein</fullName>
    </recommendedName>
</protein>
<evidence type="ECO:0000256" key="2">
    <source>
        <dbReference type="ARBA" id="ARBA00022729"/>
    </source>
</evidence>
<dbReference type="InterPro" id="IPR001881">
    <property type="entry name" value="EGF-like_Ca-bd_dom"/>
</dbReference>
<feature type="disulfide bond" evidence="6">
    <location>
        <begin position="63"/>
        <end position="72"/>
    </location>
</feature>
<dbReference type="EMBL" id="JAIWYP010000001">
    <property type="protein sequence ID" value="KAH3881546.1"/>
    <property type="molecule type" value="Genomic_DNA"/>
</dbReference>
<evidence type="ECO:0000313" key="8">
    <source>
        <dbReference type="EMBL" id="KAH3881546.1"/>
    </source>
</evidence>
<feature type="domain" description="EGF-like" evidence="7">
    <location>
        <begin position="75"/>
        <end position="113"/>
    </location>
</feature>
<dbReference type="SMART" id="SM00181">
    <property type="entry name" value="EGF"/>
    <property type="match status" value="3"/>
</dbReference>
<evidence type="ECO:0000259" key="7">
    <source>
        <dbReference type="PROSITE" id="PS50026"/>
    </source>
</evidence>
<feature type="domain" description="EGF-like" evidence="7">
    <location>
        <begin position="115"/>
        <end position="151"/>
    </location>
</feature>
<dbReference type="GO" id="GO:0007219">
    <property type="term" value="P:Notch signaling pathway"/>
    <property type="evidence" value="ECO:0007669"/>
    <property type="project" value="TreeGrafter"/>
</dbReference>
<feature type="domain" description="EGF-like" evidence="7">
    <location>
        <begin position="35"/>
        <end position="73"/>
    </location>
</feature>
<dbReference type="PROSITE" id="PS01186">
    <property type="entry name" value="EGF_2"/>
    <property type="match status" value="2"/>
</dbReference>
<dbReference type="AlphaFoldDB" id="A0A9D4MTJ8"/>
<reference evidence="8" key="2">
    <citation type="submission" date="2020-11" db="EMBL/GenBank/DDBJ databases">
        <authorList>
            <person name="McCartney M.A."/>
            <person name="Auch B."/>
            <person name="Kono T."/>
            <person name="Mallez S."/>
            <person name="Becker A."/>
            <person name="Gohl D.M."/>
            <person name="Silverstein K.A.T."/>
            <person name="Koren S."/>
            <person name="Bechman K.B."/>
            <person name="Herman A."/>
            <person name="Abrahante J.E."/>
            <person name="Garbe J."/>
        </authorList>
    </citation>
    <scope>NUCLEOTIDE SEQUENCE</scope>
    <source>
        <strain evidence="8">Duluth1</strain>
        <tissue evidence="8">Whole animal</tissue>
    </source>
</reference>
<dbReference type="InterPro" id="IPR018097">
    <property type="entry name" value="EGF_Ca-bd_CS"/>
</dbReference>
<sequence length="176" mass="19474">MYKHALSKWSICWNADGFFNCSCPQGYKGRVCDSDVDECETDFHICDNNGTCMNTFGSYKCNCSKGWIGNSCENDVNECLTEPCKNGGVCFNTNGSFYCQCFVETGFAGRLCENDMNECLTSPCLHNAICKNYDGGFNCSCPSGWTGERCDVKLMNANNRNALMAELATIVMRISV</sequence>
<dbReference type="PROSITE" id="PS50026">
    <property type="entry name" value="EGF_3"/>
    <property type="match status" value="3"/>
</dbReference>
<keyword evidence="1 6" id="KW-0245">EGF-like domain</keyword>
<organism evidence="8 9">
    <name type="scientific">Dreissena polymorpha</name>
    <name type="common">Zebra mussel</name>
    <name type="synonym">Mytilus polymorpha</name>
    <dbReference type="NCBI Taxonomy" id="45954"/>
    <lineage>
        <taxon>Eukaryota</taxon>
        <taxon>Metazoa</taxon>
        <taxon>Spiralia</taxon>
        <taxon>Lophotrochozoa</taxon>
        <taxon>Mollusca</taxon>
        <taxon>Bivalvia</taxon>
        <taxon>Autobranchia</taxon>
        <taxon>Heteroconchia</taxon>
        <taxon>Euheterodonta</taxon>
        <taxon>Imparidentia</taxon>
        <taxon>Neoheterodontei</taxon>
        <taxon>Myida</taxon>
        <taxon>Dreissenoidea</taxon>
        <taxon>Dreissenidae</taxon>
        <taxon>Dreissena</taxon>
    </lineage>
</organism>
<dbReference type="GO" id="GO:0005112">
    <property type="term" value="F:Notch binding"/>
    <property type="evidence" value="ECO:0007669"/>
    <property type="project" value="TreeGrafter"/>
</dbReference>
<dbReference type="PROSITE" id="PS00010">
    <property type="entry name" value="ASX_HYDROXYL"/>
    <property type="match status" value="3"/>
</dbReference>
<reference evidence="8" key="1">
    <citation type="journal article" date="2019" name="bioRxiv">
        <title>The Genome of the Zebra Mussel, Dreissena polymorpha: A Resource for Invasive Species Research.</title>
        <authorList>
            <person name="McCartney M.A."/>
            <person name="Auch B."/>
            <person name="Kono T."/>
            <person name="Mallez S."/>
            <person name="Zhang Y."/>
            <person name="Obille A."/>
            <person name="Becker A."/>
            <person name="Abrahante J.E."/>
            <person name="Garbe J."/>
            <person name="Badalamenti J.P."/>
            <person name="Herman A."/>
            <person name="Mangelson H."/>
            <person name="Liachko I."/>
            <person name="Sullivan S."/>
            <person name="Sone E.D."/>
            <person name="Koren S."/>
            <person name="Silverstein K.A.T."/>
            <person name="Beckman K.B."/>
            <person name="Gohl D.M."/>
        </authorList>
    </citation>
    <scope>NUCLEOTIDE SEQUENCE</scope>
    <source>
        <strain evidence="8">Duluth1</strain>
        <tissue evidence="8">Whole animal</tissue>
    </source>
</reference>
<evidence type="ECO:0000256" key="5">
    <source>
        <dbReference type="ARBA" id="ARBA00023180"/>
    </source>
</evidence>
<comment type="caution">
    <text evidence="8">The sequence shown here is derived from an EMBL/GenBank/DDBJ whole genome shotgun (WGS) entry which is preliminary data.</text>
</comment>